<dbReference type="AlphaFoldDB" id="A0A6G8Q9S7"/>
<keyword evidence="2" id="KW-0808">Transferase</keyword>
<dbReference type="KEGG" id="rub:GBA63_11770"/>
<dbReference type="InterPro" id="IPR009288">
    <property type="entry name" value="AIG2-like_dom"/>
</dbReference>
<evidence type="ECO:0000313" key="2">
    <source>
        <dbReference type="EMBL" id="QIN83244.1"/>
    </source>
</evidence>
<protein>
    <submittedName>
        <fullName evidence="2">Gamma-glutamylcyclotransferase</fullName>
    </submittedName>
</protein>
<proteinExistence type="predicted"/>
<dbReference type="GO" id="GO:0016740">
    <property type="term" value="F:transferase activity"/>
    <property type="evidence" value="ECO:0007669"/>
    <property type="project" value="UniProtKB-KW"/>
</dbReference>
<dbReference type="EMBL" id="CP045119">
    <property type="protein sequence ID" value="QIN83244.1"/>
    <property type="molecule type" value="Genomic_DNA"/>
</dbReference>
<keyword evidence="3" id="KW-1185">Reference proteome</keyword>
<evidence type="ECO:0000313" key="3">
    <source>
        <dbReference type="Proteomes" id="UP000501452"/>
    </source>
</evidence>
<sequence length="157" mass="17409">MDCPPFDMFFYGTLMRGQRNHAYCHGALRARNATVRGSLYDLPEGYPALVVLEEDVLAVGTANPIRDASEARFRTRPDGIPALEQPTVSGELYTFDDAGERLRALDRLEGFVPGDPTSPYERVLIPAHAEDGTLTFAWSYVVRHPTGRHLPGGHWPA</sequence>
<reference evidence="2 3" key="1">
    <citation type="submission" date="2019-10" db="EMBL/GenBank/DDBJ databases">
        <title>Rubrobacter sp nov SCSIO 52090 isolated from a deep-sea sediment in the South China Sea.</title>
        <authorList>
            <person name="Chen R.W."/>
        </authorList>
    </citation>
    <scope>NUCLEOTIDE SEQUENCE [LARGE SCALE GENOMIC DNA]</scope>
    <source>
        <strain evidence="2 3">SCSIO 52909</strain>
    </source>
</reference>
<dbReference type="Proteomes" id="UP000501452">
    <property type="component" value="Chromosome"/>
</dbReference>
<dbReference type="SUPFAM" id="SSF110857">
    <property type="entry name" value="Gamma-glutamyl cyclotransferase-like"/>
    <property type="match status" value="1"/>
</dbReference>
<dbReference type="RefSeq" id="WP_166176344.1">
    <property type="nucleotide sequence ID" value="NZ_CP045119.1"/>
</dbReference>
<dbReference type="InterPro" id="IPR013024">
    <property type="entry name" value="GGCT-like"/>
</dbReference>
<dbReference type="InterPro" id="IPR036568">
    <property type="entry name" value="GGCT-like_sf"/>
</dbReference>
<gene>
    <name evidence="2" type="ORF">GBA63_11770</name>
</gene>
<dbReference type="CDD" id="cd06661">
    <property type="entry name" value="GGCT_like"/>
    <property type="match status" value="1"/>
</dbReference>
<organism evidence="2 3">
    <name type="scientific">Rubrobacter tropicus</name>
    <dbReference type="NCBI Taxonomy" id="2653851"/>
    <lineage>
        <taxon>Bacteria</taxon>
        <taxon>Bacillati</taxon>
        <taxon>Actinomycetota</taxon>
        <taxon>Rubrobacteria</taxon>
        <taxon>Rubrobacterales</taxon>
        <taxon>Rubrobacteraceae</taxon>
        <taxon>Rubrobacter</taxon>
    </lineage>
</organism>
<dbReference type="Pfam" id="PF06094">
    <property type="entry name" value="GGACT"/>
    <property type="match status" value="2"/>
</dbReference>
<evidence type="ECO:0000259" key="1">
    <source>
        <dbReference type="Pfam" id="PF06094"/>
    </source>
</evidence>
<accession>A0A6G8Q9S7</accession>
<dbReference type="Gene3D" id="3.10.490.10">
    <property type="entry name" value="Gamma-glutamyl cyclotransferase-like"/>
    <property type="match status" value="1"/>
</dbReference>
<feature type="domain" description="Gamma-glutamylcyclotransferase AIG2-like" evidence="1">
    <location>
        <begin position="78"/>
        <end position="155"/>
    </location>
</feature>
<name>A0A6G8Q9S7_9ACTN</name>
<feature type="domain" description="Gamma-glutamylcyclotransferase AIG2-like" evidence="1">
    <location>
        <begin position="8"/>
        <end position="55"/>
    </location>
</feature>